<keyword evidence="2" id="KW-0646">Protease inhibitor</keyword>
<evidence type="ECO:0000256" key="3">
    <source>
        <dbReference type="ARBA" id="ARBA00022900"/>
    </source>
</evidence>
<keyword evidence="3" id="KW-0722">Serine protease inhibitor</keyword>
<dbReference type="InterPro" id="IPR036354">
    <property type="entry name" value="Prot_inh_pot1_sf"/>
</dbReference>
<dbReference type="EMBL" id="CAJOBH010120033">
    <property type="protein sequence ID" value="CAF4706959.1"/>
    <property type="molecule type" value="Genomic_DNA"/>
</dbReference>
<evidence type="ECO:0000256" key="2">
    <source>
        <dbReference type="ARBA" id="ARBA00022690"/>
    </source>
</evidence>
<name>A0A8S3A8Q0_9BILA</name>
<dbReference type="Proteomes" id="UP000681720">
    <property type="component" value="Unassembled WGS sequence"/>
</dbReference>
<dbReference type="GO" id="GO:0004867">
    <property type="term" value="F:serine-type endopeptidase inhibitor activity"/>
    <property type="evidence" value="ECO:0007669"/>
    <property type="project" value="UniProtKB-KW"/>
</dbReference>
<organism evidence="4 6">
    <name type="scientific">Rotaria magnacalcarata</name>
    <dbReference type="NCBI Taxonomy" id="392030"/>
    <lineage>
        <taxon>Eukaryota</taxon>
        <taxon>Metazoa</taxon>
        <taxon>Spiralia</taxon>
        <taxon>Gnathifera</taxon>
        <taxon>Rotifera</taxon>
        <taxon>Eurotatoria</taxon>
        <taxon>Bdelloidea</taxon>
        <taxon>Philodinida</taxon>
        <taxon>Philodinidae</taxon>
        <taxon>Rotaria</taxon>
    </lineage>
</organism>
<sequence length="66" mass="7474">DSRIPIEPDGILTVELQYITLADASARVIARYIDTIPIVKKTQWPELVGTNGQDPVKIIKQERWIS</sequence>
<dbReference type="EMBL" id="CAJOBJ010349507">
    <property type="protein sequence ID" value="CAF5206310.1"/>
    <property type="molecule type" value="Genomic_DNA"/>
</dbReference>
<evidence type="ECO:0000313" key="6">
    <source>
        <dbReference type="Proteomes" id="UP000681967"/>
    </source>
</evidence>
<dbReference type="Proteomes" id="UP000681967">
    <property type="component" value="Unassembled WGS sequence"/>
</dbReference>
<reference evidence="4" key="1">
    <citation type="submission" date="2021-02" db="EMBL/GenBank/DDBJ databases">
        <authorList>
            <person name="Nowell W R."/>
        </authorList>
    </citation>
    <scope>NUCLEOTIDE SEQUENCE</scope>
</reference>
<evidence type="ECO:0000313" key="4">
    <source>
        <dbReference type="EMBL" id="CAF4706959.1"/>
    </source>
</evidence>
<dbReference type="AlphaFoldDB" id="A0A8S3A8Q0"/>
<evidence type="ECO:0000313" key="5">
    <source>
        <dbReference type="EMBL" id="CAF5206310.1"/>
    </source>
</evidence>
<comment type="similarity">
    <text evidence="1">Belongs to the protease inhibitor I13 (potato type I serine protease inhibitor) family.</text>
</comment>
<dbReference type="Gene3D" id="3.30.10.10">
    <property type="entry name" value="Trypsin Inhibitor V, subunit A"/>
    <property type="match status" value="1"/>
</dbReference>
<feature type="non-terminal residue" evidence="4">
    <location>
        <position position="66"/>
    </location>
</feature>
<evidence type="ECO:0000256" key="1">
    <source>
        <dbReference type="ARBA" id="ARBA00008210"/>
    </source>
</evidence>
<proteinExistence type="inferred from homology"/>
<comment type="caution">
    <text evidence="4">The sequence shown here is derived from an EMBL/GenBank/DDBJ whole genome shotgun (WGS) entry which is preliminary data.</text>
</comment>
<protein>
    <submittedName>
        <fullName evidence="4">Uncharacterized protein</fullName>
    </submittedName>
</protein>
<gene>
    <name evidence="4" type="ORF">BYL167_LOCUS44321</name>
    <name evidence="5" type="ORF">GIL414_LOCUS78251</name>
</gene>
<dbReference type="SUPFAM" id="SSF54654">
    <property type="entry name" value="CI-2 family of serine protease inhibitors"/>
    <property type="match status" value="1"/>
</dbReference>
<accession>A0A8S3A8Q0</accession>